<dbReference type="InterPro" id="IPR002524">
    <property type="entry name" value="Cation_efflux"/>
</dbReference>
<keyword evidence="8 10" id="KW-0472">Membrane</keyword>
<keyword evidence="6 10" id="KW-1133">Transmembrane helix</keyword>
<evidence type="ECO:0000256" key="9">
    <source>
        <dbReference type="SAM" id="MobiDB-lite"/>
    </source>
</evidence>
<evidence type="ECO:0000256" key="10">
    <source>
        <dbReference type="SAM" id="Phobius"/>
    </source>
</evidence>
<dbReference type="SUPFAM" id="SSF160240">
    <property type="entry name" value="Cation efflux protein cytoplasmic domain-like"/>
    <property type="match status" value="1"/>
</dbReference>
<comment type="subcellular location">
    <subcellularLocation>
        <location evidence="1">Membrane</location>
        <topology evidence="1">Multi-pass membrane protein</topology>
    </subcellularLocation>
</comment>
<organism evidence="13 14">
    <name type="scientific">Acinetobacter stercoris</name>
    <dbReference type="NCBI Taxonomy" id="2126983"/>
    <lineage>
        <taxon>Bacteria</taxon>
        <taxon>Pseudomonadati</taxon>
        <taxon>Pseudomonadota</taxon>
        <taxon>Gammaproteobacteria</taxon>
        <taxon>Moraxellales</taxon>
        <taxon>Moraxellaceae</taxon>
        <taxon>Acinetobacter</taxon>
    </lineage>
</organism>
<gene>
    <name evidence="13" type="primary">czcD_2</name>
    <name evidence="13" type="ORF">KPC_2232</name>
</gene>
<sequence length="322" mass="35580">MSGHHGHDHSHAVVTESNVKKLTFALILTTTFMIVEVVAGFITQSLALLSDAAHMFTDAAALAIALVAIKIGKMPADDKRTFGYQRFEILAALFNASMLFIVAMYILYEAYRRFSTPPEIHSTGMLIVAVIGLVINLISMSILFSSSKDSLNVKGAYLEVLSDALGSLGVIIGAAIIYFTGWVWIDTLIAVLIGFWVLPRAWVLLKQSINILLEGVPDEIDIEELRNDLLALNGVENIHQLKVWAITSKNVHLTVHLLAPCADRNVLYREAVEMLTHQHGITEVTLQIEDDACMAHAHEHAEDNHDSHGHSDINKSRNVHQH</sequence>
<dbReference type="EMBL" id="OOGT01000101">
    <property type="protein sequence ID" value="SPL71054.1"/>
    <property type="molecule type" value="Genomic_DNA"/>
</dbReference>
<dbReference type="InterPro" id="IPR027470">
    <property type="entry name" value="Cation_efflux_CTD"/>
</dbReference>
<feature type="compositionally biased region" description="Basic and acidic residues" evidence="9">
    <location>
        <begin position="299"/>
        <end position="315"/>
    </location>
</feature>
<evidence type="ECO:0000313" key="14">
    <source>
        <dbReference type="Proteomes" id="UP000245974"/>
    </source>
</evidence>
<dbReference type="PANTHER" id="PTHR11562:SF17">
    <property type="entry name" value="RE54080P-RELATED"/>
    <property type="match status" value="1"/>
</dbReference>
<dbReference type="GO" id="GO:0005886">
    <property type="term" value="C:plasma membrane"/>
    <property type="evidence" value="ECO:0007669"/>
    <property type="project" value="TreeGrafter"/>
</dbReference>
<dbReference type="GO" id="GO:0005385">
    <property type="term" value="F:zinc ion transmembrane transporter activity"/>
    <property type="evidence" value="ECO:0007669"/>
    <property type="project" value="TreeGrafter"/>
</dbReference>
<dbReference type="PANTHER" id="PTHR11562">
    <property type="entry name" value="CATION EFFLUX PROTEIN/ ZINC TRANSPORTER"/>
    <property type="match status" value="1"/>
</dbReference>
<evidence type="ECO:0000256" key="3">
    <source>
        <dbReference type="ARBA" id="ARBA00022448"/>
    </source>
</evidence>
<keyword evidence="7" id="KW-0406">Ion transport</keyword>
<evidence type="ECO:0000256" key="2">
    <source>
        <dbReference type="ARBA" id="ARBA00008873"/>
    </source>
</evidence>
<feature type="transmembrane region" description="Helical" evidence="10">
    <location>
        <begin position="156"/>
        <end position="178"/>
    </location>
</feature>
<evidence type="ECO:0000256" key="4">
    <source>
        <dbReference type="ARBA" id="ARBA00022692"/>
    </source>
</evidence>
<dbReference type="InterPro" id="IPR036837">
    <property type="entry name" value="Cation_efflux_CTD_sf"/>
</dbReference>
<dbReference type="Gene3D" id="1.20.1510.10">
    <property type="entry name" value="Cation efflux protein transmembrane domain"/>
    <property type="match status" value="1"/>
</dbReference>
<dbReference type="InParanoid" id="A0A2U3N082"/>
<feature type="transmembrane region" description="Helical" evidence="10">
    <location>
        <begin position="24"/>
        <end position="46"/>
    </location>
</feature>
<dbReference type="InterPro" id="IPR058533">
    <property type="entry name" value="Cation_efflux_TM"/>
</dbReference>
<keyword evidence="5" id="KW-0864">Zinc transport</keyword>
<evidence type="ECO:0000256" key="1">
    <source>
        <dbReference type="ARBA" id="ARBA00004141"/>
    </source>
</evidence>
<evidence type="ECO:0000313" key="13">
    <source>
        <dbReference type="EMBL" id="SPL71054.1"/>
    </source>
</evidence>
<evidence type="ECO:0000256" key="5">
    <source>
        <dbReference type="ARBA" id="ARBA00022906"/>
    </source>
</evidence>
<feature type="transmembrane region" description="Helical" evidence="10">
    <location>
        <begin position="89"/>
        <end position="108"/>
    </location>
</feature>
<feature type="transmembrane region" description="Helical" evidence="10">
    <location>
        <begin position="120"/>
        <end position="144"/>
    </location>
</feature>
<dbReference type="OrthoDB" id="9809646at2"/>
<comment type="similarity">
    <text evidence="2">Belongs to the cation diffusion facilitator (CDF) transporter (TC 2.A.4) family. SLC30A subfamily.</text>
</comment>
<evidence type="ECO:0000259" key="11">
    <source>
        <dbReference type="Pfam" id="PF01545"/>
    </source>
</evidence>
<dbReference type="NCBIfam" id="TIGR01297">
    <property type="entry name" value="CDF"/>
    <property type="match status" value="1"/>
</dbReference>
<proteinExistence type="inferred from homology"/>
<keyword evidence="14" id="KW-1185">Reference proteome</keyword>
<dbReference type="InterPro" id="IPR027469">
    <property type="entry name" value="Cation_efflux_TMD_sf"/>
</dbReference>
<protein>
    <submittedName>
        <fullName evidence="13">Cobalt-zinc-cadmium resistance protein CzcD</fullName>
    </submittedName>
</protein>
<dbReference type="FunCoup" id="A0A2U3N082">
    <property type="interactions" value="273"/>
</dbReference>
<keyword evidence="3" id="KW-0813">Transport</keyword>
<accession>A0A2U3N082</accession>
<feature type="region of interest" description="Disordered" evidence="9">
    <location>
        <begin position="299"/>
        <end position="322"/>
    </location>
</feature>
<feature type="transmembrane region" description="Helical" evidence="10">
    <location>
        <begin position="52"/>
        <end position="69"/>
    </location>
</feature>
<feature type="domain" description="Cation efflux protein transmembrane" evidence="11">
    <location>
        <begin position="23"/>
        <end position="213"/>
    </location>
</feature>
<feature type="transmembrane region" description="Helical" evidence="10">
    <location>
        <begin position="184"/>
        <end position="205"/>
    </location>
</feature>
<dbReference type="Proteomes" id="UP000245974">
    <property type="component" value="Unassembled WGS sequence"/>
</dbReference>
<dbReference type="SUPFAM" id="SSF161111">
    <property type="entry name" value="Cation efflux protein transmembrane domain-like"/>
    <property type="match status" value="1"/>
</dbReference>
<keyword evidence="4 10" id="KW-0812">Transmembrane</keyword>
<evidence type="ECO:0000256" key="7">
    <source>
        <dbReference type="ARBA" id="ARBA00023065"/>
    </source>
</evidence>
<dbReference type="RefSeq" id="WP_121974501.1">
    <property type="nucleotide sequence ID" value="NZ_OOGT01000101.1"/>
</dbReference>
<evidence type="ECO:0000259" key="12">
    <source>
        <dbReference type="Pfam" id="PF16916"/>
    </source>
</evidence>
<evidence type="ECO:0000256" key="6">
    <source>
        <dbReference type="ARBA" id="ARBA00022989"/>
    </source>
</evidence>
<evidence type="ECO:0000256" key="8">
    <source>
        <dbReference type="ARBA" id="ARBA00023136"/>
    </source>
</evidence>
<dbReference type="AlphaFoldDB" id="A0A2U3N082"/>
<name>A0A2U3N082_9GAMM</name>
<dbReference type="Pfam" id="PF16916">
    <property type="entry name" value="ZT_dimer"/>
    <property type="match status" value="1"/>
</dbReference>
<dbReference type="InterPro" id="IPR050681">
    <property type="entry name" value="CDF/SLC30A"/>
</dbReference>
<keyword evidence="5" id="KW-0862">Zinc</keyword>
<reference evidence="14" key="1">
    <citation type="submission" date="2018-03" db="EMBL/GenBank/DDBJ databases">
        <authorList>
            <person name="Blom J."/>
        </authorList>
    </citation>
    <scope>NUCLEOTIDE SEQUENCE [LARGE SCALE GENOMIC DNA]</scope>
    <source>
        <strain evidence="14">KPC-SM-21</strain>
    </source>
</reference>
<dbReference type="Pfam" id="PF01545">
    <property type="entry name" value="Cation_efflux"/>
    <property type="match status" value="1"/>
</dbReference>
<feature type="domain" description="Cation efflux protein cytoplasmic" evidence="12">
    <location>
        <begin position="217"/>
        <end position="290"/>
    </location>
</feature>